<keyword evidence="2" id="KW-1185">Reference proteome</keyword>
<evidence type="ECO:0000313" key="2">
    <source>
        <dbReference type="Proteomes" id="UP001283361"/>
    </source>
</evidence>
<evidence type="ECO:0000313" key="1">
    <source>
        <dbReference type="EMBL" id="KAK3747719.1"/>
    </source>
</evidence>
<organism evidence="1 2">
    <name type="scientific">Elysia crispata</name>
    <name type="common">lettuce slug</name>
    <dbReference type="NCBI Taxonomy" id="231223"/>
    <lineage>
        <taxon>Eukaryota</taxon>
        <taxon>Metazoa</taxon>
        <taxon>Spiralia</taxon>
        <taxon>Lophotrochozoa</taxon>
        <taxon>Mollusca</taxon>
        <taxon>Gastropoda</taxon>
        <taxon>Heterobranchia</taxon>
        <taxon>Euthyneura</taxon>
        <taxon>Panpulmonata</taxon>
        <taxon>Sacoglossa</taxon>
        <taxon>Placobranchoidea</taxon>
        <taxon>Plakobranchidae</taxon>
        <taxon>Elysia</taxon>
    </lineage>
</organism>
<sequence length="118" mass="13154">MKKAREGSAEYLKSLSQTRPGVLVLEGAGTMDFPEFRVSGRVLQTSGIKGDHPSWRELITGDILLRGTLTPLLRELAGKSGTVQNNQKDNFNSIHTGTIKKTTLIVRYTREQSKRQLK</sequence>
<comment type="caution">
    <text evidence="1">The sequence shown here is derived from an EMBL/GenBank/DDBJ whole genome shotgun (WGS) entry which is preliminary data.</text>
</comment>
<dbReference type="AlphaFoldDB" id="A0AAE0YJC4"/>
<gene>
    <name evidence="1" type="ORF">RRG08_024866</name>
</gene>
<protein>
    <submittedName>
        <fullName evidence="1">Uncharacterized protein</fullName>
    </submittedName>
</protein>
<proteinExistence type="predicted"/>
<dbReference type="EMBL" id="JAWDGP010006075">
    <property type="protein sequence ID" value="KAK3747719.1"/>
    <property type="molecule type" value="Genomic_DNA"/>
</dbReference>
<dbReference type="Proteomes" id="UP001283361">
    <property type="component" value="Unassembled WGS sequence"/>
</dbReference>
<reference evidence="1" key="1">
    <citation type="journal article" date="2023" name="G3 (Bethesda)">
        <title>A reference genome for the long-term kleptoplast-retaining sea slug Elysia crispata morphotype clarki.</title>
        <authorList>
            <person name="Eastman K.E."/>
            <person name="Pendleton A.L."/>
            <person name="Shaikh M.A."/>
            <person name="Suttiyut T."/>
            <person name="Ogas R."/>
            <person name="Tomko P."/>
            <person name="Gavelis G."/>
            <person name="Widhalm J.R."/>
            <person name="Wisecaver J.H."/>
        </authorList>
    </citation>
    <scope>NUCLEOTIDE SEQUENCE</scope>
    <source>
        <strain evidence="1">ECLA1</strain>
    </source>
</reference>
<accession>A0AAE0YJC4</accession>
<name>A0AAE0YJC4_9GAST</name>